<sequence>MKQYKDKMETSIDGSNSKCLWDRMKTMTGYGGKTGLHSTGMDVNEMNQFFARFDDRDFTHEHDKLKSALATDQVENACSEISFSVEDVQQQFSQLKPNKAAGPDGVHPCTLKVCAEQLAAVFHYIFMLSLSAAKIPVMWKTSCLVPIPKKTGVSCTLSNLRPIALTSHLMKCFERIVLKCLREQVVSFQDPLQFAYRKGVSVDDALLYLLDIIYKHLEKASSSVRLMFFDFSSAFNTIQPHILGNKLLDFKLHNSTTAWILDYLLNRPQFVRVGGKCSDLIFTNSGAPQGTVLSPFLFTLYTADYRHSLPSCHLQKFSDDTALLGLISRGDDLAYREEVNSFVGWCDANFLQLNVGKTQELVIDFRKKKQTFSPVVIKGQPIETVETYKYLGVYLDDKLNWKRNSDAVVKKAQSRLFFLRKLRSFDISRRLLNVFYQGIMASVLFYAVLCWGRSLTAEDKNRIDKMIKKSGSVVGQRLDSFDMIIDKRMKRKLKTVMTLEDHPLHHIFKDLRSSFSGRMLMPRCSTERFRSSFIPAAVRFYNDHFV</sequence>
<dbReference type="PROSITE" id="PS50878">
    <property type="entry name" value="RT_POL"/>
    <property type="match status" value="1"/>
</dbReference>
<dbReference type="Proteomes" id="UP000694548">
    <property type="component" value="Chromosome sgr04"/>
</dbReference>
<feature type="domain" description="Reverse transcriptase" evidence="2">
    <location>
        <begin position="128"/>
        <end position="395"/>
    </location>
</feature>
<dbReference type="InterPro" id="IPR015095">
    <property type="entry name" value="AlkB_hom8_N"/>
</dbReference>
<feature type="transmembrane region" description="Helical" evidence="1">
    <location>
        <begin position="434"/>
        <end position="452"/>
    </location>
</feature>
<evidence type="ECO:0000256" key="1">
    <source>
        <dbReference type="SAM" id="Phobius"/>
    </source>
</evidence>
<keyword evidence="4" id="KW-1185">Reference proteome</keyword>
<dbReference type="Ensembl" id="ENSNFUT00015004931.1">
    <property type="protein sequence ID" value="ENSNFUP00015004668.1"/>
    <property type="gene ID" value="ENSNFUG00015002344.1"/>
</dbReference>
<reference evidence="3" key="2">
    <citation type="submission" date="2025-08" db="UniProtKB">
        <authorList>
            <consortium name="Ensembl"/>
        </authorList>
    </citation>
    <scope>IDENTIFICATION</scope>
</reference>
<dbReference type="CDD" id="cd01650">
    <property type="entry name" value="RT_nLTR_like"/>
    <property type="match status" value="1"/>
</dbReference>
<dbReference type="Pfam" id="PF00078">
    <property type="entry name" value="RVT_1"/>
    <property type="match status" value="1"/>
</dbReference>
<dbReference type="InterPro" id="IPR000477">
    <property type="entry name" value="RT_dom"/>
</dbReference>
<dbReference type="GO" id="GO:0008168">
    <property type="term" value="F:methyltransferase activity"/>
    <property type="evidence" value="ECO:0007669"/>
    <property type="project" value="InterPro"/>
</dbReference>
<dbReference type="PANTHER" id="PTHR47510:SF3">
    <property type="entry name" value="ENDO_EXONUCLEASE_PHOSPHATASE DOMAIN-CONTAINING PROTEIN"/>
    <property type="match status" value="1"/>
</dbReference>
<dbReference type="InterPro" id="IPR043502">
    <property type="entry name" value="DNA/RNA_pol_sf"/>
</dbReference>
<organism evidence="3 4">
    <name type="scientific">Nothobranchius furzeri</name>
    <name type="common">Turquoise killifish</name>
    <dbReference type="NCBI Taxonomy" id="105023"/>
    <lineage>
        <taxon>Eukaryota</taxon>
        <taxon>Metazoa</taxon>
        <taxon>Chordata</taxon>
        <taxon>Craniata</taxon>
        <taxon>Vertebrata</taxon>
        <taxon>Euteleostomi</taxon>
        <taxon>Actinopterygii</taxon>
        <taxon>Neopterygii</taxon>
        <taxon>Teleostei</taxon>
        <taxon>Neoteleostei</taxon>
        <taxon>Acanthomorphata</taxon>
        <taxon>Ovalentaria</taxon>
        <taxon>Atherinomorphae</taxon>
        <taxon>Cyprinodontiformes</taxon>
        <taxon>Nothobranchiidae</taxon>
        <taxon>Nothobranchius</taxon>
    </lineage>
</organism>
<accession>A0A8C6KF24</accession>
<dbReference type="Pfam" id="PF09004">
    <property type="entry name" value="ALKBH8_N"/>
    <property type="match status" value="1"/>
</dbReference>
<dbReference type="GeneTree" id="ENSGT01120000271821"/>
<evidence type="ECO:0000313" key="4">
    <source>
        <dbReference type="Proteomes" id="UP000694548"/>
    </source>
</evidence>
<protein>
    <recommendedName>
        <fullName evidence="2">Reverse transcriptase domain-containing protein</fullName>
    </recommendedName>
</protein>
<proteinExistence type="predicted"/>
<evidence type="ECO:0000313" key="3">
    <source>
        <dbReference type="Ensembl" id="ENSNFUP00015004668.1"/>
    </source>
</evidence>
<keyword evidence="1" id="KW-0812">Transmembrane</keyword>
<reference evidence="3" key="1">
    <citation type="submission" date="2014-08" db="EMBL/GenBank/DDBJ databases">
        <authorList>
            <person name="Senf B."/>
            <person name="Petzold A."/>
            <person name="Downie B.R."/>
            <person name="Koch P."/>
            <person name="Platzer M."/>
        </authorList>
    </citation>
    <scope>NUCLEOTIDE SEQUENCE [LARGE SCALE GENOMIC DNA]</scope>
    <source>
        <strain evidence="3">GRZ</strain>
    </source>
</reference>
<name>A0A8C6KF24_NOTFU</name>
<reference evidence="3" key="3">
    <citation type="submission" date="2025-09" db="UniProtKB">
        <authorList>
            <consortium name="Ensembl"/>
        </authorList>
    </citation>
    <scope>IDENTIFICATION</scope>
</reference>
<keyword evidence="1" id="KW-1133">Transmembrane helix</keyword>
<dbReference type="SUPFAM" id="SSF56672">
    <property type="entry name" value="DNA/RNA polymerases"/>
    <property type="match status" value="1"/>
</dbReference>
<dbReference type="AlphaFoldDB" id="A0A8C6KF24"/>
<keyword evidence="1" id="KW-0472">Membrane</keyword>
<evidence type="ECO:0000259" key="2">
    <source>
        <dbReference type="PROSITE" id="PS50878"/>
    </source>
</evidence>
<dbReference type="GO" id="GO:0016706">
    <property type="term" value="F:2-oxoglutarate-dependent dioxygenase activity"/>
    <property type="evidence" value="ECO:0007669"/>
    <property type="project" value="InterPro"/>
</dbReference>
<dbReference type="PANTHER" id="PTHR47510">
    <property type="entry name" value="REVERSE TRANSCRIPTASE DOMAIN-CONTAINING PROTEIN"/>
    <property type="match status" value="1"/>
</dbReference>